<reference evidence="3" key="1">
    <citation type="submission" date="2023-03" db="EMBL/GenBank/DDBJ databases">
        <title>Massive genome expansion in bonnet fungi (Mycena s.s.) driven by repeated elements and novel gene families across ecological guilds.</title>
        <authorList>
            <consortium name="Lawrence Berkeley National Laboratory"/>
            <person name="Harder C.B."/>
            <person name="Miyauchi S."/>
            <person name="Viragh M."/>
            <person name="Kuo A."/>
            <person name="Thoen E."/>
            <person name="Andreopoulos B."/>
            <person name="Lu D."/>
            <person name="Skrede I."/>
            <person name="Drula E."/>
            <person name="Henrissat B."/>
            <person name="Morin E."/>
            <person name="Kohler A."/>
            <person name="Barry K."/>
            <person name="LaButti K."/>
            <person name="Morin E."/>
            <person name="Salamov A."/>
            <person name="Lipzen A."/>
            <person name="Mereny Z."/>
            <person name="Hegedus B."/>
            <person name="Baldrian P."/>
            <person name="Stursova M."/>
            <person name="Weitz H."/>
            <person name="Taylor A."/>
            <person name="Grigoriev I.V."/>
            <person name="Nagy L.G."/>
            <person name="Martin F."/>
            <person name="Kauserud H."/>
        </authorList>
    </citation>
    <scope>NUCLEOTIDE SEQUENCE</scope>
    <source>
        <strain evidence="3">CBHHK067</strain>
    </source>
</reference>
<proteinExistence type="predicted"/>
<sequence>MAHDKRRSSSRCPQWCCGIISVMLFTTSLALMIWGIQAHIEHTVATQKTLLSRITDDTPISGFYGPGTWWAWLITLGMSHGHIGMALLRTGELPSEWDYDLIGASFYVVVAAVDLVHKSRTIAQLGDQANESVLLPALVCAERVVSVGTGSSLFSLATALLFGRLSRLRMIGVAAIPVLFALIASGFTLHAHQTISHTAPVIWCSLHDGSTPGKREDIPFTLVDFPAMAGVAASSLPGIYLSPEYWLAAGIWSGVVVIVVFVSSLVRRRSLVRALRPTGWAALITAGTFSTLPILSIVPVAGMGAVKWVTYWVFAWAPIYILAFFPQMGFFPLTGGSVLEMDQIAALLGILVVAAIRTLRPIFKAVKPSADSSEEVPLLPVSSGDGTNGSP</sequence>
<keyword evidence="2" id="KW-0812">Transmembrane</keyword>
<feature type="transmembrane region" description="Helical" evidence="2">
    <location>
        <begin position="144"/>
        <end position="163"/>
    </location>
</feature>
<name>A0AAD7D160_MYCRO</name>
<keyword evidence="4" id="KW-1185">Reference proteome</keyword>
<dbReference type="AlphaFoldDB" id="A0AAD7D160"/>
<evidence type="ECO:0000313" key="3">
    <source>
        <dbReference type="EMBL" id="KAJ7674134.1"/>
    </source>
</evidence>
<organism evidence="3 4">
    <name type="scientific">Mycena rosella</name>
    <name type="common">Pink bonnet</name>
    <name type="synonym">Agaricus rosellus</name>
    <dbReference type="NCBI Taxonomy" id="1033263"/>
    <lineage>
        <taxon>Eukaryota</taxon>
        <taxon>Fungi</taxon>
        <taxon>Dikarya</taxon>
        <taxon>Basidiomycota</taxon>
        <taxon>Agaricomycotina</taxon>
        <taxon>Agaricomycetes</taxon>
        <taxon>Agaricomycetidae</taxon>
        <taxon>Agaricales</taxon>
        <taxon>Marasmiineae</taxon>
        <taxon>Mycenaceae</taxon>
        <taxon>Mycena</taxon>
    </lineage>
</organism>
<feature type="transmembrane region" description="Helical" evidence="2">
    <location>
        <begin position="245"/>
        <end position="266"/>
    </location>
</feature>
<feature type="region of interest" description="Disordered" evidence="1">
    <location>
        <begin position="372"/>
        <end position="391"/>
    </location>
</feature>
<keyword evidence="2" id="KW-0472">Membrane</keyword>
<dbReference type="Proteomes" id="UP001221757">
    <property type="component" value="Unassembled WGS sequence"/>
</dbReference>
<evidence type="ECO:0000313" key="4">
    <source>
        <dbReference type="Proteomes" id="UP001221757"/>
    </source>
</evidence>
<feature type="transmembrane region" description="Helical" evidence="2">
    <location>
        <begin position="12"/>
        <end position="36"/>
    </location>
</feature>
<evidence type="ECO:0000256" key="2">
    <source>
        <dbReference type="SAM" id="Phobius"/>
    </source>
</evidence>
<evidence type="ECO:0000256" key="1">
    <source>
        <dbReference type="SAM" id="MobiDB-lite"/>
    </source>
</evidence>
<gene>
    <name evidence="3" type="ORF">B0H17DRAFT_1334986</name>
</gene>
<keyword evidence="2" id="KW-1133">Transmembrane helix</keyword>
<feature type="transmembrane region" description="Helical" evidence="2">
    <location>
        <begin position="308"/>
        <end position="332"/>
    </location>
</feature>
<feature type="transmembrane region" description="Helical" evidence="2">
    <location>
        <begin position="278"/>
        <end position="302"/>
    </location>
</feature>
<comment type="caution">
    <text evidence="3">The sequence shown here is derived from an EMBL/GenBank/DDBJ whole genome shotgun (WGS) entry which is preliminary data.</text>
</comment>
<dbReference type="EMBL" id="JARKIE010000159">
    <property type="protein sequence ID" value="KAJ7674134.1"/>
    <property type="molecule type" value="Genomic_DNA"/>
</dbReference>
<protein>
    <submittedName>
        <fullName evidence="3">Uncharacterized protein</fullName>
    </submittedName>
</protein>
<feature type="transmembrane region" description="Helical" evidence="2">
    <location>
        <begin position="170"/>
        <end position="191"/>
    </location>
</feature>
<accession>A0AAD7D160</accession>